<evidence type="ECO:0000256" key="1">
    <source>
        <dbReference type="SAM" id="Phobius"/>
    </source>
</evidence>
<reference evidence="2" key="1">
    <citation type="journal article" date="2008" name="BMC Genomics">
        <title>Analysis of 4,664 high-quality sequence-finished poplar full-length cDNA clones and their utility for the discovery of genes responding to insect feeding.</title>
        <authorList>
            <person name="Ralph S.G."/>
            <person name="Chun H.J."/>
            <person name="Cooper D."/>
            <person name="Kirkpatrick R."/>
            <person name="Kolosova N."/>
            <person name="Gunter L."/>
            <person name="Tuskan G.A."/>
            <person name="Douglas C.J."/>
            <person name="Holt R.A."/>
            <person name="Jones S.J."/>
            <person name="Marra M.A."/>
            <person name="Bohlmann J."/>
        </authorList>
    </citation>
    <scope>NUCLEOTIDE SEQUENCE</scope>
    <source>
        <tissue evidence="2">Young and mature leaves</tissue>
    </source>
</reference>
<dbReference type="AlphaFoldDB" id="A9PHN1"/>
<dbReference type="EMBL" id="EF147886">
    <property type="protein sequence ID" value="ABK95884.1"/>
    <property type="molecule type" value="mRNA"/>
</dbReference>
<evidence type="ECO:0000313" key="2">
    <source>
        <dbReference type="EMBL" id="ABK95884.1"/>
    </source>
</evidence>
<feature type="transmembrane region" description="Helical" evidence="1">
    <location>
        <begin position="9"/>
        <end position="30"/>
    </location>
</feature>
<organism evidence="2">
    <name type="scientific">Populus trichocarpa</name>
    <name type="common">Western balsam poplar</name>
    <name type="synonym">Populus balsamifera subsp. trichocarpa</name>
    <dbReference type="NCBI Taxonomy" id="3694"/>
    <lineage>
        <taxon>Eukaryota</taxon>
        <taxon>Viridiplantae</taxon>
        <taxon>Streptophyta</taxon>
        <taxon>Embryophyta</taxon>
        <taxon>Tracheophyta</taxon>
        <taxon>Spermatophyta</taxon>
        <taxon>Magnoliopsida</taxon>
        <taxon>eudicotyledons</taxon>
        <taxon>Gunneridae</taxon>
        <taxon>Pentapetalae</taxon>
        <taxon>rosids</taxon>
        <taxon>fabids</taxon>
        <taxon>Malpighiales</taxon>
        <taxon>Salicaceae</taxon>
        <taxon>Saliceae</taxon>
        <taxon>Populus</taxon>
    </lineage>
</organism>
<protein>
    <submittedName>
        <fullName evidence="2">Uncharacterized protein</fullName>
    </submittedName>
</protein>
<keyword evidence="1" id="KW-1133">Transmembrane helix</keyword>
<proteinExistence type="evidence at transcript level"/>
<keyword evidence="1" id="KW-0812">Transmembrane</keyword>
<name>A9PHN1_POPTR</name>
<keyword evidence="1" id="KW-0472">Membrane</keyword>
<accession>A9PHN1</accession>
<sequence>MFRYPRTRVWLVCFAYLCTIFFKVVCNILYVDSIDLVCA</sequence>